<dbReference type="NCBIfam" id="TIGR01143">
    <property type="entry name" value="murF"/>
    <property type="match status" value="1"/>
</dbReference>
<dbReference type="GO" id="GO:0008360">
    <property type="term" value="P:regulation of cell shape"/>
    <property type="evidence" value="ECO:0007669"/>
    <property type="project" value="UniProtKB-KW"/>
</dbReference>
<keyword evidence="7 10" id="KW-0573">Peptidoglycan synthesis</keyword>
<keyword evidence="2 10" id="KW-0436">Ligase</keyword>
<dbReference type="UniPathway" id="UPA00219"/>
<keyword evidence="15" id="KW-1185">Reference proteome</keyword>
<keyword evidence="1 10" id="KW-0963">Cytoplasm</keyword>
<dbReference type="InterPro" id="IPR035911">
    <property type="entry name" value="MurE/MurF_N"/>
</dbReference>
<dbReference type="Pfam" id="PF02875">
    <property type="entry name" value="Mur_ligase_C"/>
    <property type="match status" value="1"/>
</dbReference>
<dbReference type="HAMAP" id="MF_02019">
    <property type="entry name" value="MurF"/>
    <property type="match status" value="1"/>
</dbReference>
<proteinExistence type="inferred from homology"/>
<keyword evidence="8 10" id="KW-0131">Cell cycle</keyword>
<comment type="subcellular location">
    <subcellularLocation>
        <location evidence="10 11">Cytoplasm</location>
    </subcellularLocation>
</comment>
<feature type="domain" description="Mur ligase C-terminal" evidence="12">
    <location>
        <begin position="339"/>
        <end position="472"/>
    </location>
</feature>
<protein>
    <recommendedName>
        <fullName evidence="10 11">UDP-N-acetylmuramoyl-tripeptide--D-alanyl-D-alanine ligase</fullName>
        <ecNumber evidence="10 11">6.3.2.10</ecNumber>
    </recommendedName>
    <alternativeName>
        <fullName evidence="10">D-alanyl-D-alanine-adding enzyme</fullName>
    </alternativeName>
</protein>
<sequence>MKESDVSGESLLSADELISATGGKYIGSAENKNLFCFTSVATDSRNVICRTMFVPLIGENQDGHLYCPQAVENGARILLIALSEYEKNGGFYDKLVADNAEISVVAVKNTLKALQDAAAAYVAKFPTLVKIAVTGSSGKTTSKEMIVSVLRQKYSVVYTQGNFNSETGLPLSVFNIRKNHEIGVFEMGMNRKNEIKEISGVLKANFALITNIGTAHIGILGSRQNIAEEKRHAFDYITENGAAFIPAIDEFAGYLAENVKGDVIQFGSLVPPETSGIRYVRDCGIGGTDFSVDGVEIHLGLPGVYNYANALGAVAVGKRLGVSAEFIKKGLESLSPIAGRMETEKLTLKNGRNITLIKDCYNANPDSMRNVLAFCKSLSGGRLLYVLGDMLELGEKSAESHEAIGCIVASDKPALAVFVGAEMEYAYKKACVRGFIDAVYSKKSDENAISYIASVIIDKAVENDVLLIKASRGIALERLIPELTGEKGK</sequence>
<dbReference type="Gene3D" id="3.90.190.20">
    <property type="entry name" value="Mur ligase, C-terminal domain"/>
    <property type="match status" value="1"/>
</dbReference>
<dbReference type="RefSeq" id="WP_078933296.1">
    <property type="nucleotide sequence ID" value="NZ_FUWG01000009.1"/>
</dbReference>
<evidence type="ECO:0000256" key="5">
    <source>
        <dbReference type="ARBA" id="ARBA00022840"/>
    </source>
</evidence>
<evidence type="ECO:0000256" key="2">
    <source>
        <dbReference type="ARBA" id="ARBA00022598"/>
    </source>
</evidence>
<gene>
    <name evidence="10" type="primary">murF</name>
    <name evidence="14" type="ORF">SAMN02745149_01387</name>
</gene>
<dbReference type="PANTHER" id="PTHR43024">
    <property type="entry name" value="UDP-N-ACETYLMURAMOYL-TRIPEPTIDE--D-ALANYL-D-ALANINE LIGASE"/>
    <property type="match status" value="1"/>
</dbReference>
<evidence type="ECO:0000256" key="6">
    <source>
        <dbReference type="ARBA" id="ARBA00022960"/>
    </source>
</evidence>
<dbReference type="SUPFAM" id="SSF63418">
    <property type="entry name" value="MurE/MurF N-terminal domain"/>
    <property type="match status" value="1"/>
</dbReference>
<dbReference type="STRING" id="261392.SAMN02745149_01387"/>
<evidence type="ECO:0000259" key="13">
    <source>
        <dbReference type="Pfam" id="PF08245"/>
    </source>
</evidence>
<dbReference type="GeneID" id="78316684"/>
<dbReference type="Proteomes" id="UP000190423">
    <property type="component" value="Unassembled WGS sequence"/>
</dbReference>
<comment type="function">
    <text evidence="10 11">Involved in cell wall formation. Catalyzes the final step in the synthesis of UDP-N-acetylmuramoyl-pentapeptide, the precursor of murein.</text>
</comment>
<evidence type="ECO:0000256" key="1">
    <source>
        <dbReference type="ARBA" id="ARBA00022490"/>
    </source>
</evidence>
<dbReference type="InterPro" id="IPR005863">
    <property type="entry name" value="UDP-N-AcMur_synth"/>
</dbReference>
<dbReference type="InterPro" id="IPR004101">
    <property type="entry name" value="Mur_ligase_C"/>
</dbReference>
<evidence type="ECO:0000259" key="12">
    <source>
        <dbReference type="Pfam" id="PF02875"/>
    </source>
</evidence>
<keyword evidence="9 10" id="KW-0961">Cell wall biogenesis/degradation</keyword>
<dbReference type="Pfam" id="PF08245">
    <property type="entry name" value="Mur_ligase_M"/>
    <property type="match status" value="1"/>
</dbReference>
<keyword evidence="6 10" id="KW-0133">Cell shape</keyword>
<evidence type="ECO:0000256" key="9">
    <source>
        <dbReference type="ARBA" id="ARBA00023316"/>
    </source>
</evidence>
<dbReference type="GO" id="GO:0005524">
    <property type="term" value="F:ATP binding"/>
    <property type="evidence" value="ECO:0007669"/>
    <property type="project" value="UniProtKB-UniRule"/>
</dbReference>
<accession>A0A1T4KYE9</accession>
<dbReference type="GO" id="GO:0051301">
    <property type="term" value="P:cell division"/>
    <property type="evidence" value="ECO:0007669"/>
    <property type="project" value="UniProtKB-KW"/>
</dbReference>
<dbReference type="Gene3D" id="3.40.1190.10">
    <property type="entry name" value="Mur-like, catalytic domain"/>
    <property type="match status" value="1"/>
</dbReference>
<evidence type="ECO:0000313" key="15">
    <source>
        <dbReference type="Proteomes" id="UP000190423"/>
    </source>
</evidence>
<dbReference type="SUPFAM" id="SSF53623">
    <property type="entry name" value="MurD-like peptide ligases, catalytic domain"/>
    <property type="match status" value="1"/>
</dbReference>
<dbReference type="GO" id="GO:0009252">
    <property type="term" value="P:peptidoglycan biosynthetic process"/>
    <property type="evidence" value="ECO:0007669"/>
    <property type="project" value="UniProtKB-UniRule"/>
</dbReference>
<comment type="pathway">
    <text evidence="10 11">Cell wall biogenesis; peptidoglycan biosynthesis.</text>
</comment>
<comment type="similarity">
    <text evidence="10">Belongs to the MurCDEF family. MurF subfamily.</text>
</comment>
<dbReference type="OrthoDB" id="9801978at2"/>
<keyword evidence="3 10" id="KW-0132">Cell division</keyword>
<dbReference type="InterPro" id="IPR036565">
    <property type="entry name" value="Mur-like_cat_sf"/>
</dbReference>
<evidence type="ECO:0000256" key="10">
    <source>
        <dbReference type="HAMAP-Rule" id="MF_02019"/>
    </source>
</evidence>
<dbReference type="SUPFAM" id="SSF53244">
    <property type="entry name" value="MurD-like peptide ligases, peptide-binding domain"/>
    <property type="match status" value="1"/>
</dbReference>
<feature type="binding site" evidence="10">
    <location>
        <begin position="135"/>
        <end position="141"/>
    </location>
    <ligand>
        <name>ATP</name>
        <dbReference type="ChEBI" id="CHEBI:30616"/>
    </ligand>
</feature>
<feature type="domain" description="Mur ligase central" evidence="13">
    <location>
        <begin position="133"/>
        <end position="316"/>
    </location>
</feature>
<organism evidence="14 15">
    <name type="scientific">Treponema porcinum</name>
    <dbReference type="NCBI Taxonomy" id="261392"/>
    <lineage>
        <taxon>Bacteria</taxon>
        <taxon>Pseudomonadati</taxon>
        <taxon>Spirochaetota</taxon>
        <taxon>Spirochaetia</taxon>
        <taxon>Spirochaetales</taxon>
        <taxon>Treponemataceae</taxon>
        <taxon>Treponema</taxon>
    </lineage>
</organism>
<dbReference type="GO" id="GO:0005737">
    <property type="term" value="C:cytoplasm"/>
    <property type="evidence" value="ECO:0007669"/>
    <property type="project" value="UniProtKB-SubCell"/>
</dbReference>
<dbReference type="GO" id="GO:0047480">
    <property type="term" value="F:UDP-N-acetylmuramoyl-tripeptide-D-alanyl-D-alanine ligase activity"/>
    <property type="evidence" value="ECO:0007669"/>
    <property type="project" value="UniProtKB-UniRule"/>
</dbReference>
<dbReference type="Gene3D" id="3.40.1390.10">
    <property type="entry name" value="MurE/MurF, N-terminal domain"/>
    <property type="match status" value="1"/>
</dbReference>
<evidence type="ECO:0000256" key="8">
    <source>
        <dbReference type="ARBA" id="ARBA00023306"/>
    </source>
</evidence>
<dbReference type="InterPro" id="IPR013221">
    <property type="entry name" value="Mur_ligase_cen"/>
</dbReference>
<reference evidence="14 15" key="1">
    <citation type="submission" date="2017-02" db="EMBL/GenBank/DDBJ databases">
        <authorList>
            <person name="Peterson S.W."/>
        </authorList>
    </citation>
    <scope>NUCLEOTIDE SEQUENCE [LARGE SCALE GENOMIC DNA]</scope>
    <source>
        <strain evidence="14 15">ATCC BAA-908</strain>
    </source>
</reference>
<dbReference type="InterPro" id="IPR036615">
    <property type="entry name" value="Mur_ligase_C_dom_sf"/>
</dbReference>
<dbReference type="EMBL" id="FUWG01000009">
    <property type="protein sequence ID" value="SJZ47456.1"/>
    <property type="molecule type" value="Genomic_DNA"/>
</dbReference>
<dbReference type="AlphaFoldDB" id="A0A1T4KYE9"/>
<keyword evidence="4 10" id="KW-0547">Nucleotide-binding</keyword>
<evidence type="ECO:0000256" key="7">
    <source>
        <dbReference type="ARBA" id="ARBA00022984"/>
    </source>
</evidence>
<dbReference type="GO" id="GO:0071555">
    <property type="term" value="P:cell wall organization"/>
    <property type="evidence" value="ECO:0007669"/>
    <property type="project" value="UniProtKB-KW"/>
</dbReference>
<keyword evidence="5 10" id="KW-0067">ATP-binding</keyword>
<dbReference type="PANTHER" id="PTHR43024:SF1">
    <property type="entry name" value="UDP-N-ACETYLMURAMOYL-TRIPEPTIDE--D-ALANYL-D-ALANINE LIGASE"/>
    <property type="match status" value="1"/>
</dbReference>
<dbReference type="EC" id="6.3.2.10" evidence="10 11"/>
<comment type="catalytic activity">
    <reaction evidence="10 11">
        <text>D-alanyl-D-alanine + UDP-N-acetyl-alpha-D-muramoyl-L-alanyl-gamma-D-glutamyl-meso-2,6-diaminopimelate + ATP = UDP-N-acetyl-alpha-D-muramoyl-L-alanyl-gamma-D-glutamyl-meso-2,6-diaminopimeloyl-D-alanyl-D-alanine + ADP + phosphate + H(+)</text>
        <dbReference type="Rhea" id="RHEA:28374"/>
        <dbReference type="ChEBI" id="CHEBI:15378"/>
        <dbReference type="ChEBI" id="CHEBI:30616"/>
        <dbReference type="ChEBI" id="CHEBI:43474"/>
        <dbReference type="ChEBI" id="CHEBI:57822"/>
        <dbReference type="ChEBI" id="CHEBI:61386"/>
        <dbReference type="ChEBI" id="CHEBI:83905"/>
        <dbReference type="ChEBI" id="CHEBI:456216"/>
        <dbReference type="EC" id="6.3.2.10"/>
    </reaction>
</comment>
<dbReference type="GO" id="GO:0008766">
    <property type="term" value="F:UDP-N-acetylmuramoylalanyl-D-glutamyl-2,6-diaminopimelate-D-alanyl-D-alanine ligase activity"/>
    <property type="evidence" value="ECO:0007669"/>
    <property type="project" value="RHEA"/>
</dbReference>
<evidence type="ECO:0000256" key="3">
    <source>
        <dbReference type="ARBA" id="ARBA00022618"/>
    </source>
</evidence>
<dbReference type="InterPro" id="IPR051046">
    <property type="entry name" value="MurCDEF_CellWall_CoF430Synth"/>
</dbReference>
<evidence type="ECO:0000256" key="11">
    <source>
        <dbReference type="RuleBase" id="RU004136"/>
    </source>
</evidence>
<evidence type="ECO:0000256" key="4">
    <source>
        <dbReference type="ARBA" id="ARBA00022741"/>
    </source>
</evidence>
<name>A0A1T4KYE9_TREPO</name>
<evidence type="ECO:0000313" key="14">
    <source>
        <dbReference type="EMBL" id="SJZ47456.1"/>
    </source>
</evidence>